<feature type="domain" description="DHHA1" evidence="2">
    <location>
        <begin position="219"/>
        <end position="302"/>
    </location>
</feature>
<dbReference type="AlphaFoldDB" id="A0A066V184"/>
<protein>
    <submittedName>
        <fullName evidence="3">Phosphoesterase</fullName>
    </submittedName>
</protein>
<evidence type="ECO:0000259" key="2">
    <source>
        <dbReference type="Pfam" id="PF02272"/>
    </source>
</evidence>
<dbReference type="OrthoDB" id="5896813at2"/>
<name>A0A066V184_9VIBR</name>
<dbReference type="InterPro" id="IPR001667">
    <property type="entry name" value="DDH_dom"/>
</dbReference>
<gene>
    <name evidence="3" type="ORF">VFDL14_06230</name>
</gene>
<dbReference type="Proteomes" id="UP000027219">
    <property type="component" value="Unassembled WGS sequence"/>
</dbReference>
<dbReference type="InterPro" id="IPR003156">
    <property type="entry name" value="DHHA1_dom"/>
</dbReference>
<feature type="domain" description="DDH" evidence="1">
    <location>
        <begin position="18"/>
        <end position="159"/>
    </location>
</feature>
<comment type="caution">
    <text evidence="3">The sequence shown here is derived from an EMBL/GenBank/DDBJ whole genome shotgun (WGS) entry which is preliminary data.</text>
</comment>
<dbReference type="GO" id="GO:0003676">
    <property type="term" value="F:nucleic acid binding"/>
    <property type="evidence" value="ECO:0007669"/>
    <property type="project" value="InterPro"/>
</dbReference>
<dbReference type="Gene3D" id="3.90.1640.10">
    <property type="entry name" value="inorganic pyrophosphatase (n-terminal core)"/>
    <property type="match status" value="1"/>
</dbReference>
<dbReference type="Pfam" id="PF01368">
    <property type="entry name" value="DHH"/>
    <property type="match status" value="1"/>
</dbReference>
<keyword evidence="4" id="KW-1185">Reference proteome</keyword>
<dbReference type="RefSeq" id="WP_032549346.1">
    <property type="nucleotide sequence ID" value="NZ_JFFR01000002.1"/>
</dbReference>
<dbReference type="SUPFAM" id="SSF64182">
    <property type="entry name" value="DHH phosphoesterases"/>
    <property type="match status" value="1"/>
</dbReference>
<dbReference type="InterPro" id="IPR051319">
    <property type="entry name" value="Oligoribo/pAp-PDE_c-di-AMP_PDE"/>
</dbReference>
<dbReference type="EMBL" id="JFFR01000002">
    <property type="protein sequence ID" value="KDN30323.1"/>
    <property type="molecule type" value="Genomic_DNA"/>
</dbReference>
<evidence type="ECO:0000259" key="1">
    <source>
        <dbReference type="Pfam" id="PF01368"/>
    </source>
</evidence>
<dbReference type="PANTHER" id="PTHR47618:SF2">
    <property type="entry name" value="CYCLIC-DI-AMP PHOSPHODIESTERASE GDPP"/>
    <property type="match status" value="1"/>
</dbReference>
<evidence type="ECO:0000313" key="3">
    <source>
        <dbReference type="EMBL" id="KDN30323.1"/>
    </source>
</evidence>
<evidence type="ECO:0000313" key="4">
    <source>
        <dbReference type="Proteomes" id="UP000027219"/>
    </source>
</evidence>
<dbReference type="Pfam" id="PF02272">
    <property type="entry name" value="DHHA1"/>
    <property type="match status" value="1"/>
</dbReference>
<organism evidence="3 4">
    <name type="scientific">Vibrio fortis</name>
    <dbReference type="NCBI Taxonomy" id="212667"/>
    <lineage>
        <taxon>Bacteria</taxon>
        <taxon>Pseudomonadati</taxon>
        <taxon>Pseudomonadota</taxon>
        <taxon>Gammaproteobacteria</taxon>
        <taxon>Vibrionales</taxon>
        <taxon>Vibrionaceae</taxon>
        <taxon>Vibrio</taxon>
    </lineage>
</organism>
<reference evidence="3 4" key="1">
    <citation type="submission" date="2014-02" db="EMBL/GenBank/DDBJ databases">
        <title>Vibrio fortis Dalian14 Genome Sequencing.</title>
        <authorList>
            <person name="Wang Y."/>
            <person name="Song L."/>
            <person name="Liu G."/>
            <person name="Ding J."/>
        </authorList>
    </citation>
    <scope>NUCLEOTIDE SEQUENCE [LARGE SCALE GENOMIC DNA]</scope>
    <source>
        <strain evidence="3 4">Dalian14</strain>
    </source>
</reference>
<dbReference type="STRING" id="212667.VFDL14_06230"/>
<dbReference type="InterPro" id="IPR038763">
    <property type="entry name" value="DHH_sf"/>
</dbReference>
<accession>A0A066V184</accession>
<dbReference type="Gene3D" id="3.10.310.30">
    <property type="match status" value="1"/>
</dbReference>
<proteinExistence type="predicted"/>
<dbReference type="PANTHER" id="PTHR47618">
    <property type="entry name" value="BIFUNCTIONAL OLIGORIBONUCLEASE AND PAP PHOSPHATASE NRNA"/>
    <property type="match status" value="1"/>
</dbReference>
<sequence>MANIEFEAFVNKLKANKRVIVQAHDFPDHDAISSAYALAYLLKTQGLNPFITFKGHIDRVSLRNLIDWLEIPVHKPEDLHLEPDDKIIVVDGCIGEKNITDFTGEEVGVIDHHQVEAPESVWYSDIRSNYGATATMMVEYYLYFSINMPKRVATALLVGLSFDTANFTRSVGAADLKALAYLQAKADNAIVNKICRNQVQFEELQLFNSMLASMRREKNAAFAVLPEGCPKNMLGVLGDFLLSVDELDIIVLTARTSEKTFISLRSECSENNVAQIIQKALNEKGIGFGGGHPHMAAGMIPRKFRSGEELDCLYELIRPSLVLDAAKAS</sequence>